<dbReference type="PANTHER" id="PTHR46268">
    <property type="entry name" value="STRESS RESPONSE PROTEIN NHAX"/>
    <property type="match status" value="1"/>
</dbReference>
<dbReference type="SUPFAM" id="SSF52402">
    <property type="entry name" value="Adenine nucleotide alpha hydrolases-like"/>
    <property type="match status" value="2"/>
</dbReference>
<organism evidence="3 4">
    <name type="scientific">Knoellia locipacati</name>
    <dbReference type="NCBI Taxonomy" id="882824"/>
    <lineage>
        <taxon>Bacteria</taxon>
        <taxon>Bacillati</taxon>
        <taxon>Actinomycetota</taxon>
        <taxon>Actinomycetes</taxon>
        <taxon>Micrococcales</taxon>
        <taxon>Intrasporangiaceae</taxon>
        <taxon>Knoellia</taxon>
    </lineage>
</organism>
<name>A0A512T384_9MICO</name>
<dbReference type="RefSeq" id="WP_147065941.1">
    <property type="nucleotide sequence ID" value="NZ_BAABDN010000002.1"/>
</dbReference>
<dbReference type="Gene3D" id="3.40.50.620">
    <property type="entry name" value="HUPs"/>
    <property type="match status" value="2"/>
</dbReference>
<dbReference type="OrthoDB" id="267918at2"/>
<keyword evidence="4" id="KW-1185">Reference proteome</keyword>
<feature type="domain" description="UspA" evidence="2">
    <location>
        <begin position="151"/>
        <end position="289"/>
    </location>
</feature>
<comment type="similarity">
    <text evidence="1">Belongs to the universal stress protein A family.</text>
</comment>
<proteinExistence type="inferred from homology"/>
<dbReference type="InterPro" id="IPR014729">
    <property type="entry name" value="Rossmann-like_a/b/a_fold"/>
</dbReference>
<accession>A0A512T384</accession>
<dbReference type="AlphaFoldDB" id="A0A512T384"/>
<gene>
    <name evidence="3" type="ORF">KLO01_27110</name>
</gene>
<reference evidence="3 4" key="1">
    <citation type="submission" date="2019-07" db="EMBL/GenBank/DDBJ databases">
        <title>Whole genome shotgun sequence of Knoellia locipacati NBRC 109775.</title>
        <authorList>
            <person name="Hosoyama A."/>
            <person name="Uohara A."/>
            <person name="Ohji S."/>
            <person name="Ichikawa N."/>
        </authorList>
    </citation>
    <scope>NUCLEOTIDE SEQUENCE [LARGE SCALE GENOMIC DNA]</scope>
    <source>
        <strain evidence="3 4">NBRC 109775</strain>
    </source>
</reference>
<evidence type="ECO:0000313" key="4">
    <source>
        <dbReference type="Proteomes" id="UP000321793"/>
    </source>
</evidence>
<dbReference type="CDD" id="cd00293">
    <property type="entry name" value="USP-like"/>
    <property type="match status" value="1"/>
</dbReference>
<evidence type="ECO:0000256" key="1">
    <source>
        <dbReference type="ARBA" id="ARBA00008791"/>
    </source>
</evidence>
<dbReference type="InterPro" id="IPR006015">
    <property type="entry name" value="Universal_stress_UspA"/>
</dbReference>
<evidence type="ECO:0000259" key="2">
    <source>
        <dbReference type="Pfam" id="PF00582"/>
    </source>
</evidence>
<comment type="caution">
    <text evidence="3">The sequence shown here is derived from an EMBL/GenBank/DDBJ whole genome shotgun (WGS) entry which is preliminary data.</text>
</comment>
<dbReference type="InterPro" id="IPR006016">
    <property type="entry name" value="UspA"/>
</dbReference>
<dbReference type="Pfam" id="PF00582">
    <property type="entry name" value="Usp"/>
    <property type="match status" value="2"/>
</dbReference>
<dbReference type="Proteomes" id="UP000321793">
    <property type="component" value="Unassembled WGS sequence"/>
</dbReference>
<feature type="domain" description="UspA" evidence="2">
    <location>
        <begin position="7"/>
        <end position="139"/>
    </location>
</feature>
<dbReference type="PRINTS" id="PR01438">
    <property type="entry name" value="UNVRSLSTRESS"/>
</dbReference>
<dbReference type="PANTHER" id="PTHR46268:SF6">
    <property type="entry name" value="UNIVERSAL STRESS PROTEIN UP12"/>
    <property type="match status" value="1"/>
</dbReference>
<evidence type="ECO:0000313" key="3">
    <source>
        <dbReference type="EMBL" id="GEQ14664.1"/>
    </source>
</evidence>
<dbReference type="EMBL" id="BKBA01000009">
    <property type="protein sequence ID" value="GEQ14664.1"/>
    <property type="molecule type" value="Genomic_DNA"/>
</dbReference>
<sequence>MNAQTTRPVVVGYDDSPDGEIALEWAVREAERLDRPLKVVVARGMLWSTAPGFGPAAPWPEDLDRETVVRARERVSALSPTVEIVTESVVGTPAAVLVTAADGAEMVVVGRHHHSVLGELVEGSTSAQVAAHATCPVVVADRPSGSDPHAPIVVAVDGSTPNDAALAFAFERAARLGTPLVAVHAWTLDVPDTFDTTWLSPEHIVELERHHQSVLDEAVAPWAAKFPDVELRTVLRRNLPVEAVLEHCEGAQLIVVGSRGHGGFVGLLIGSVSQGLIHHDRPCPIAVIHTERGEA</sequence>
<protein>
    <submittedName>
        <fullName evidence="3">Universal stress protein</fullName>
    </submittedName>
</protein>